<organism evidence="1 2">
    <name type="scientific">Candidatus Thermochlorobacter aerophilus</name>
    <dbReference type="NCBI Taxonomy" id="1868324"/>
    <lineage>
        <taxon>Bacteria</taxon>
        <taxon>Pseudomonadati</taxon>
        <taxon>Chlorobiota</taxon>
        <taxon>Chlorobiia</taxon>
        <taxon>Chlorobiales</taxon>
        <taxon>Candidatus Thermochlorobacteriaceae</taxon>
        <taxon>Candidatus Thermochlorobacter</taxon>
    </lineage>
</organism>
<accession>A0A395M3R7</accession>
<dbReference type="EMBL" id="PHFL01000003">
    <property type="protein sequence ID" value="RFM25417.1"/>
    <property type="molecule type" value="Genomic_DNA"/>
</dbReference>
<reference evidence="1 2" key="1">
    <citation type="journal article" date="2011" name="ISME J.">
        <title>Community ecology of hot spring cyanobacterial mats: predominant populations and their functional potential.</title>
        <authorList>
            <person name="Klatt C.G."/>
            <person name="Wood J.M."/>
            <person name="Rusch D.B."/>
            <person name="Bateson M.M."/>
            <person name="Hamamura N."/>
            <person name="Heidelberg J.F."/>
            <person name="Grossman A.R."/>
            <person name="Bhaya D."/>
            <person name="Cohan F.M."/>
            <person name="Kuhl M."/>
            <person name="Bryant D.A."/>
            <person name="Ward D.M."/>
        </authorList>
    </citation>
    <scope>NUCLEOTIDE SEQUENCE [LARGE SCALE GENOMIC DNA]</scope>
    <source>
        <strain evidence="1">OS</strain>
    </source>
</reference>
<protein>
    <recommendedName>
        <fullName evidence="3">Nuclear transport factor 2 family protein</fullName>
    </recommendedName>
</protein>
<dbReference type="AlphaFoldDB" id="A0A395M3R7"/>
<sequence>MRKVLVVICVWGAVAGCTNPFAPALDKSNRTGAAIGDQRTIEGFFQTFRFAYLTRDTTLYGQLVADNFQFTFTNTYNQETWARDVEMRTTNGLFRNTELLDLQWNSIIFQSGNDDTTHAEVWRTFFLRFGFSAANTQELQGQARLILTRKRTTDAWQMTRWDDFTQ</sequence>
<evidence type="ECO:0000313" key="1">
    <source>
        <dbReference type="EMBL" id="RFM25417.1"/>
    </source>
</evidence>
<evidence type="ECO:0008006" key="3">
    <source>
        <dbReference type="Google" id="ProtNLM"/>
    </source>
</evidence>
<comment type="caution">
    <text evidence="1">The sequence shown here is derived from an EMBL/GenBank/DDBJ whole genome shotgun (WGS) entry which is preliminary data.</text>
</comment>
<name>A0A395M3R7_9BACT</name>
<proteinExistence type="predicted"/>
<dbReference type="PROSITE" id="PS51257">
    <property type="entry name" value="PROKAR_LIPOPROTEIN"/>
    <property type="match status" value="1"/>
</dbReference>
<gene>
    <name evidence="1" type="ORF">D0433_00740</name>
</gene>
<evidence type="ECO:0000313" key="2">
    <source>
        <dbReference type="Proteomes" id="UP000266389"/>
    </source>
</evidence>
<dbReference type="Proteomes" id="UP000266389">
    <property type="component" value="Unassembled WGS sequence"/>
</dbReference>